<comment type="caution">
    <text evidence="1">The sequence shown here is derived from an EMBL/GenBank/DDBJ whole genome shotgun (WGS) entry which is preliminary data.</text>
</comment>
<reference evidence="1" key="1">
    <citation type="journal article" date="2019" name="BMC Genomics">
        <title>A new reference genome for Sorghum bicolor reveals high levels of sequence similarity between sweet and grain genotypes: implications for the genetics of sugar metabolism.</title>
        <authorList>
            <person name="Cooper E.A."/>
            <person name="Brenton Z.W."/>
            <person name="Flinn B.S."/>
            <person name="Jenkins J."/>
            <person name="Shu S."/>
            <person name="Flowers D."/>
            <person name="Luo F."/>
            <person name="Wang Y."/>
            <person name="Xia P."/>
            <person name="Barry K."/>
            <person name="Daum C."/>
            <person name="Lipzen A."/>
            <person name="Yoshinaga Y."/>
            <person name="Schmutz J."/>
            <person name="Saski C."/>
            <person name="Vermerris W."/>
            <person name="Kresovich S."/>
        </authorList>
    </citation>
    <scope>NUCLEOTIDE SEQUENCE</scope>
</reference>
<gene>
    <name evidence="1" type="ORF">BDA96_02G431000</name>
</gene>
<dbReference type="Proteomes" id="UP000807115">
    <property type="component" value="Chromosome 2"/>
</dbReference>
<proteinExistence type="predicted"/>
<reference evidence="1" key="2">
    <citation type="submission" date="2020-10" db="EMBL/GenBank/DDBJ databases">
        <authorList>
            <person name="Cooper E.A."/>
            <person name="Brenton Z.W."/>
            <person name="Flinn B.S."/>
            <person name="Jenkins J."/>
            <person name="Shu S."/>
            <person name="Flowers D."/>
            <person name="Luo F."/>
            <person name="Wang Y."/>
            <person name="Xia P."/>
            <person name="Barry K."/>
            <person name="Daum C."/>
            <person name="Lipzen A."/>
            <person name="Yoshinaga Y."/>
            <person name="Schmutz J."/>
            <person name="Saski C."/>
            <person name="Vermerris W."/>
            <person name="Kresovich S."/>
        </authorList>
    </citation>
    <scope>NUCLEOTIDE SEQUENCE</scope>
</reference>
<dbReference type="AlphaFoldDB" id="A0A921RTK0"/>
<protein>
    <submittedName>
        <fullName evidence="1">Uncharacterized protein</fullName>
    </submittedName>
</protein>
<evidence type="ECO:0000313" key="2">
    <source>
        <dbReference type="Proteomes" id="UP000807115"/>
    </source>
</evidence>
<accession>A0A921RTK0</accession>
<sequence length="157" mass="17124">MRWAVAAAAAPGDDEDALYADLEAHGVQALEMLISIEPPAHLIGKADLIKDSLEKAVKKAKSKEEKIVDCVMALLYGIYGVVDLGNQCAPKEALAVLNLNKEWFHVMGLAARVDDTDAVMESVICALRIAKHSLQRCIGHTADGAKKLLRFEDIEDW</sequence>
<dbReference type="EMBL" id="CM027681">
    <property type="protein sequence ID" value="KAG0546248.1"/>
    <property type="molecule type" value="Genomic_DNA"/>
</dbReference>
<name>A0A921RTK0_SORBI</name>
<evidence type="ECO:0000313" key="1">
    <source>
        <dbReference type="EMBL" id="KAG0546248.1"/>
    </source>
</evidence>
<organism evidence="1 2">
    <name type="scientific">Sorghum bicolor</name>
    <name type="common">Sorghum</name>
    <name type="synonym">Sorghum vulgare</name>
    <dbReference type="NCBI Taxonomy" id="4558"/>
    <lineage>
        <taxon>Eukaryota</taxon>
        <taxon>Viridiplantae</taxon>
        <taxon>Streptophyta</taxon>
        <taxon>Embryophyta</taxon>
        <taxon>Tracheophyta</taxon>
        <taxon>Spermatophyta</taxon>
        <taxon>Magnoliopsida</taxon>
        <taxon>Liliopsida</taxon>
        <taxon>Poales</taxon>
        <taxon>Poaceae</taxon>
        <taxon>PACMAD clade</taxon>
        <taxon>Panicoideae</taxon>
        <taxon>Andropogonodae</taxon>
        <taxon>Andropogoneae</taxon>
        <taxon>Sorghinae</taxon>
        <taxon>Sorghum</taxon>
    </lineage>
</organism>